<protein>
    <submittedName>
        <fullName evidence="3">Uncharacterized protein</fullName>
    </submittedName>
</protein>
<feature type="coiled-coil region" evidence="1">
    <location>
        <begin position="183"/>
        <end position="235"/>
    </location>
</feature>
<evidence type="ECO:0000256" key="1">
    <source>
        <dbReference type="SAM" id="Coils"/>
    </source>
</evidence>
<sequence>MPVVVGLPSESFWPAGIDSEASVPFPKLSSDPSSSLISPLTLPRGVSGYFDQTPSHRAYSPLSPGARGPALHPGSVFSPRALPTSAKGKQLQLEHQQRSSSLPPKTRNAVMSPTTRAESGLRSHLEPAVGLALGGSSTVADESNRFTSFIPADHPRSLSADPASPTSHAQMVQRVIQQNARLREAWEAERKYLEANRERAEEVYKEERALMEVERAEWDAERAALMQEVARLRQALARSAGSPLGSTVVGSHSNGVSPASNSLSPQGGSQRNGGRSLPTAAPINPDLTSPRSPNGPTEAKPDFLRPTDAPEAGTDPVPIVDVGEIHPELEGIPIKATSVKKATFTGGGSRGGSPTSHSSGTSPERSKSPRSKEQTLEVLAARASDRLVMHAGHTPNHSLSSLATAASSGTITASSNSGSSTPTMLHGDGSSSQGTAAADEQDHANFFPIITDRHGRVLTERPEHPQPIYDALDDPELKGPLMVRNMPAHDEMFFRKLSDKLAEVSKDGEAALPAVLKDAGAEGPAESAAESSSGAVTKDSAQPQAGAQAAGSSSDSSGSGSGSSRSGSRSNDEEFLDVPLKFKKRMNFGAPFGEIRF</sequence>
<dbReference type="AlphaFoldDB" id="A0AAN6RU58"/>
<feature type="compositionally biased region" description="Polar residues" evidence="2">
    <location>
        <begin position="244"/>
        <end position="273"/>
    </location>
</feature>
<feature type="compositionally biased region" description="Low complexity" evidence="2">
    <location>
        <begin position="352"/>
        <end position="362"/>
    </location>
</feature>
<dbReference type="CDD" id="cd22249">
    <property type="entry name" value="UDM1_RNF168_RNF169-like"/>
    <property type="match status" value="1"/>
</dbReference>
<proteinExistence type="predicted"/>
<evidence type="ECO:0000313" key="3">
    <source>
        <dbReference type="EMBL" id="KAK3902226.1"/>
    </source>
</evidence>
<feature type="region of interest" description="Disordered" evidence="2">
    <location>
        <begin position="515"/>
        <end position="574"/>
    </location>
</feature>
<feature type="compositionally biased region" description="Low complexity" evidence="2">
    <location>
        <begin position="410"/>
        <end position="421"/>
    </location>
</feature>
<name>A0AAN6RU58_9PEZI</name>
<feature type="compositionally biased region" description="Polar residues" evidence="2">
    <location>
        <begin position="98"/>
        <end position="117"/>
    </location>
</feature>
<comment type="caution">
    <text evidence="3">The sequence shown here is derived from an EMBL/GenBank/DDBJ whole genome shotgun (WGS) entry which is preliminary data.</text>
</comment>
<keyword evidence="4" id="KW-1185">Reference proteome</keyword>
<organism evidence="3 4">
    <name type="scientific">Staphylotrichum tortipilum</name>
    <dbReference type="NCBI Taxonomy" id="2831512"/>
    <lineage>
        <taxon>Eukaryota</taxon>
        <taxon>Fungi</taxon>
        <taxon>Dikarya</taxon>
        <taxon>Ascomycota</taxon>
        <taxon>Pezizomycotina</taxon>
        <taxon>Sordariomycetes</taxon>
        <taxon>Sordariomycetidae</taxon>
        <taxon>Sordariales</taxon>
        <taxon>Chaetomiaceae</taxon>
        <taxon>Staphylotrichum</taxon>
    </lineage>
</organism>
<keyword evidence="1" id="KW-0175">Coiled coil</keyword>
<feature type="region of interest" description="Disordered" evidence="2">
    <location>
        <begin position="410"/>
        <end position="437"/>
    </location>
</feature>
<accession>A0AAN6RU58</accession>
<feature type="compositionally biased region" description="Polar residues" evidence="2">
    <location>
        <begin position="286"/>
        <end position="295"/>
    </location>
</feature>
<evidence type="ECO:0000256" key="2">
    <source>
        <dbReference type="SAM" id="MobiDB-lite"/>
    </source>
</evidence>
<dbReference type="EMBL" id="MU855524">
    <property type="protein sequence ID" value="KAK3902226.1"/>
    <property type="molecule type" value="Genomic_DNA"/>
</dbReference>
<reference evidence="3" key="1">
    <citation type="journal article" date="2023" name="Mol. Phylogenet. Evol.">
        <title>Genome-scale phylogeny and comparative genomics of the fungal order Sordariales.</title>
        <authorList>
            <person name="Hensen N."/>
            <person name="Bonometti L."/>
            <person name="Westerberg I."/>
            <person name="Brannstrom I.O."/>
            <person name="Guillou S."/>
            <person name="Cros-Aarteil S."/>
            <person name="Calhoun S."/>
            <person name="Haridas S."/>
            <person name="Kuo A."/>
            <person name="Mondo S."/>
            <person name="Pangilinan J."/>
            <person name="Riley R."/>
            <person name="LaButti K."/>
            <person name="Andreopoulos B."/>
            <person name="Lipzen A."/>
            <person name="Chen C."/>
            <person name="Yan M."/>
            <person name="Daum C."/>
            <person name="Ng V."/>
            <person name="Clum A."/>
            <person name="Steindorff A."/>
            <person name="Ohm R.A."/>
            <person name="Martin F."/>
            <person name="Silar P."/>
            <person name="Natvig D.O."/>
            <person name="Lalanne C."/>
            <person name="Gautier V."/>
            <person name="Ament-Velasquez S.L."/>
            <person name="Kruys A."/>
            <person name="Hutchinson M.I."/>
            <person name="Powell A.J."/>
            <person name="Barry K."/>
            <person name="Miller A.N."/>
            <person name="Grigoriev I.V."/>
            <person name="Debuchy R."/>
            <person name="Gladieux P."/>
            <person name="Hiltunen Thoren M."/>
            <person name="Johannesson H."/>
        </authorList>
    </citation>
    <scope>NUCLEOTIDE SEQUENCE</scope>
    <source>
        <strain evidence="3">CBS 103.79</strain>
    </source>
</reference>
<gene>
    <name evidence="3" type="ORF">C8A05DRAFT_44309</name>
</gene>
<feature type="compositionally biased region" description="Low complexity" evidence="2">
    <location>
        <begin position="521"/>
        <end position="569"/>
    </location>
</feature>
<feature type="region of interest" description="Disordered" evidence="2">
    <location>
        <begin position="342"/>
        <end position="375"/>
    </location>
</feature>
<feature type="compositionally biased region" description="Basic and acidic residues" evidence="2">
    <location>
        <begin position="364"/>
        <end position="375"/>
    </location>
</feature>
<feature type="region of interest" description="Disordered" evidence="2">
    <location>
        <begin position="242"/>
        <end position="319"/>
    </location>
</feature>
<evidence type="ECO:0000313" key="4">
    <source>
        <dbReference type="Proteomes" id="UP001303889"/>
    </source>
</evidence>
<reference evidence="3" key="2">
    <citation type="submission" date="2023-05" db="EMBL/GenBank/DDBJ databases">
        <authorList>
            <consortium name="Lawrence Berkeley National Laboratory"/>
            <person name="Steindorff A."/>
            <person name="Hensen N."/>
            <person name="Bonometti L."/>
            <person name="Westerberg I."/>
            <person name="Brannstrom I.O."/>
            <person name="Guillou S."/>
            <person name="Cros-Aarteil S."/>
            <person name="Calhoun S."/>
            <person name="Haridas S."/>
            <person name="Kuo A."/>
            <person name="Mondo S."/>
            <person name="Pangilinan J."/>
            <person name="Riley R."/>
            <person name="Labutti K."/>
            <person name="Andreopoulos B."/>
            <person name="Lipzen A."/>
            <person name="Chen C."/>
            <person name="Yanf M."/>
            <person name="Daum C."/>
            <person name="Ng V."/>
            <person name="Clum A."/>
            <person name="Ohm R."/>
            <person name="Martin F."/>
            <person name="Silar P."/>
            <person name="Natvig D."/>
            <person name="Lalanne C."/>
            <person name="Gautier V."/>
            <person name="Ament-Velasquez S.L."/>
            <person name="Kruys A."/>
            <person name="Hutchinson M.I."/>
            <person name="Powell A.J."/>
            <person name="Barry K."/>
            <person name="Miller A.N."/>
            <person name="Grigoriev I.V."/>
            <person name="Debuchy R."/>
            <person name="Gladieux P."/>
            <person name="Thoren M.H."/>
            <person name="Johannesson H."/>
        </authorList>
    </citation>
    <scope>NUCLEOTIDE SEQUENCE</scope>
    <source>
        <strain evidence="3">CBS 103.79</strain>
    </source>
</reference>
<feature type="region of interest" description="Disordered" evidence="2">
    <location>
        <begin position="48"/>
        <end position="122"/>
    </location>
</feature>
<dbReference type="Proteomes" id="UP001303889">
    <property type="component" value="Unassembled WGS sequence"/>
</dbReference>